<feature type="transmembrane region" description="Helical" evidence="1">
    <location>
        <begin position="392"/>
        <end position="411"/>
    </location>
</feature>
<accession>A0A9N9L4V8</accession>
<feature type="transmembrane region" description="Helical" evidence="1">
    <location>
        <begin position="259"/>
        <end position="279"/>
    </location>
</feature>
<evidence type="ECO:0000313" key="4">
    <source>
        <dbReference type="Proteomes" id="UP000696280"/>
    </source>
</evidence>
<evidence type="ECO:0000313" key="3">
    <source>
        <dbReference type="EMBL" id="CAG8959124.1"/>
    </source>
</evidence>
<dbReference type="Proteomes" id="UP000696280">
    <property type="component" value="Unassembled WGS sequence"/>
</dbReference>
<sequence>MMRLSRTLCSFSILFLLLEVLVLALLLYRTNGSFVGREQCFTTVRDAIKNDNLTSINLNYFSPRFDPASEPFNPRLTIEGCQAVCGNGYGFYSDVSPRLLGWLIPIFLIITSMPLPPIGTRRYFTIIHLFGNPIDSTWSLLCELELWNNYAVIAESLYGERSLEEQKKKAKYTTPILVAMDDLKLISRTTFKPGNYPQICPCHSSELDSLFFRTAGKLSNCRTHDTRRTCFAIAVYVVGVVANFVKTMGGSPSPSGGKIAPAMLLSWLLLTTLISNLIGQFNSPENVIRIIEDFRNELRQIMGMRVHESQYTLRGKVERSEPVSELRVTTTELDRKQCSHMEVEDQRILWENLVVGKINWARDPNWIEYLDAPAHGIPIYQPNKQLGNNIRLFTISTIPVLLSFISAFTVLWSPPTYLTCRHFIVVAAFLAWLLSPFLTKAFFLSRRLRRNDELGWHLVLLKDFLIAGPIIALLIASTSGLFSSCWCLSGVFILRNKAEVQLNPAGDFNKANGKIYPGIVAANFLLQLVVLGWIVMGVGRKQILSMRMSESETREALIAEISVRKTAR</sequence>
<gene>
    <name evidence="3" type="ORF">HYFRA_00012987</name>
</gene>
<keyword evidence="1" id="KW-0812">Transmembrane</keyword>
<comment type="caution">
    <text evidence="3">The sequence shown here is derived from an EMBL/GenBank/DDBJ whole genome shotgun (WGS) entry which is preliminary data.</text>
</comment>
<evidence type="ECO:0000256" key="1">
    <source>
        <dbReference type="SAM" id="Phobius"/>
    </source>
</evidence>
<feature type="transmembrane region" description="Helical" evidence="1">
    <location>
        <begin position="423"/>
        <end position="443"/>
    </location>
</feature>
<evidence type="ECO:0000256" key="2">
    <source>
        <dbReference type="SAM" id="SignalP"/>
    </source>
</evidence>
<feature type="transmembrane region" description="Helical" evidence="1">
    <location>
        <begin position="464"/>
        <end position="495"/>
    </location>
</feature>
<keyword evidence="2" id="KW-0732">Signal</keyword>
<keyword evidence="1" id="KW-0472">Membrane</keyword>
<feature type="transmembrane region" description="Helical" evidence="1">
    <location>
        <begin position="99"/>
        <end position="118"/>
    </location>
</feature>
<feature type="transmembrane region" description="Helical" evidence="1">
    <location>
        <begin position="515"/>
        <end position="538"/>
    </location>
</feature>
<keyword evidence="1" id="KW-1133">Transmembrane helix</keyword>
<protein>
    <submittedName>
        <fullName evidence="3">Uncharacterized protein</fullName>
    </submittedName>
</protein>
<dbReference type="OrthoDB" id="3010248at2759"/>
<organism evidence="3 4">
    <name type="scientific">Hymenoscyphus fraxineus</name>
    <dbReference type="NCBI Taxonomy" id="746836"/>
    <lineage>
        <taxon>Eukaryota</taxon>
        <taxon>Fungi</taxon>
        <taxon>Dikarya</taxon>
        <taxon>Ascomycota</taxon>
        <taxon>Pezizomycotina</taxon>
        <taxon>Leotiomycetes</taxon>
        <taxon>Helotiales</taxon>
        <taxon>Helotiaceae</taxon>
        <taxon>Hymenoscyphus</taxon>
    </lineage>
</organism>
<name>A0A9N9L4V8_9HELO</name>
<dbReference type="AlphaFoldDB" id="A0A9N9L4V8"/>
<proteinExistence type="predicted"/>
<feature type="signal peptide" evidence="2">
    <location>
        <begin position="1"/>
        <end position="24"/>
    </location>
</feature>
<feature type="chain" id="PRO_5040266672" evidence="2">
    <location>
        <begin position="25"/>
        <end position="568"/>
    </location>
</feature>
<dbReference type="EMBL" id="CAJVRL010000089">
    <property type="protein sequence ID" value="CAG8959124.1"/>
    <property type="molecule type" value="Genomic_DNA"/>
</dbReference>
<feature type="transmembrane region" description="Helical" evidence="1">
    <location>
        <begin position="229"/>
        <end position="247"/>
    </location>
</feature>
<reference evidence="3" key="1">
    <citation type="submission" date="2021-07" db="EMBL/GenBank/DDBJ databases">
        <authorList>
            <person name="Durling M."/>
        </authorList>
    </citation>
    <scope>NUCLEOTIDE SEQUENCE</scope>
</reference>
<keyword evidence="4" id="KW-1185">Reference proteome</keyword>